<accession>B6TGI9</accession>
<proteinExistence type="evidence at transcript level"/>
<name>B6TGI9_MAIZE</name>
<feature type="region of interest" description="Disordered" evidence="1">
    <location>
        <begin position="144"/>
        <end position="180"/>
    </location>
</feature>
<dbReference type="Pfam" id="PF05678">
    <property type="entry name" value="VQ"/>
    <property type="match status" value="1"/>
</dbReference>
<dbReference type="EMBL" id="EU964104">
    <property type="protein sequence ID" value="ACG36222.1"/>
    <property type="molecule type" value="mRNA"/>
</dbReference>
<dbReference type="PANTHER" id="PTHR33179:SF78">
    <property type="entry name" value="OS07G0686600 PROTEIN"/>
    <property type="match status" value="1"/>
</dbReference>
<evidence type="ECO:0000259" key="2">
    <source>
        <dbReference type="Pfam" id="PF05678"/>
    </source>
</evidence>
<dbReference type="PANTHER" id="PTHR33179">
    <property type="entry name" value="VQ MOTIF-CONTAINING PROTEIN"/>
    <property type="match status" value="1"/>
</dbReference>
<dbReference type="InterPro" id="IPR008889">
    <property type="entry name" value="VQ"/>
</dbReference>
<evidence type="ECO:0000313" key="3">
    <source>
        <dbReference type="EMBL" id="ACG36222.1"/>
    </source>
</evidence>
<feature type="domain" description="VQ" evidence="2">
    <location>
        <begin position="100"/>
        <end position="125"/>
    </location>
</feature>
<evidence type="ECO:0000256" key="1">
    <source>
        <dbReference type="SAM" id="MobiDB-lite"/>
    </source>
</evidence>
<sequence>MDAISCLAPLLATSIADAAIARALHFSSSSSSSSSVAATTTTIISPDSSSASSHHNDLPPVPVPVPPHAASFHPVRQNHHQALALAPRGARAGKRRSRAPTTTYISTDTANFRLMVQQITGAQEADGGDVAGVDVTALQVQAARAAGRRRRREPTAAAGRRRGVGASSPPAPPPRPSAAAMLPDAGLLERHVRDQQQRRGNAVTIEQSAVRRRLPTCRTEFHTCVMCMPATTVDARPADLATVYCTIEDGSSSRQTQIS</sequence>
<dbReference type="ExpressionAtlas" id="B6TGI9">
    <property type="expression patterns" value="baseline and differential"/>
</dbReference>
<dbReference type="InterPro" id="IPR039609">
    <property type="entry name" value="VQ_15/22"/>
</dbReference>
<dbReference type="AlphaFoldDB" id="B6TGI9"/>
<protein>
    <submittedName>
        <fullName evidence="3">VQ motif family protein</fullName>
    </submittedName>
</protein>
<reference evidence="3" key="1">
    <citation type="journal article" date="2009" name="Plant Mol. Biol.">
        <title>Insights into corn genes derived from large-scale cDNA sequencing.</title>
        <authorList>
            <person name="Alexandrov N.N."/>
            <person name="Brover V.V."/>
            <person name="Freidin S."/>
            <person name="Troukhan M.E."/>
            <person name="Tatarinova T.V."/>
            <person name="Zhang H."/>
            <person name="Swaller T.J."/>
            <person name="Lu Y.P."/>
            <person name="Bouck J."/>
            <person name="Flavell R.B."/>
            <person name="Feldmann K.A."/>
        </authorList>
    </citation>
    <scope>NUCLEOTIDE SEQUENCE</scope>
</reference>
<organism evidence="3">
    <name type="scientific">Zea mays</name>
    <name type="common">Maize</name>
    <dbReference type="NCBI Taxonomy" id="4577"/>
    <lineage>
        <taxon>Eukaryota</taxon>
        <taxon>Viridiplantae</taxon>
        <taxon>Streptophyta</taxon>
        <taxon>Embryophyta</taxon>
        <taxon>Tracheophyta</taxon>
        <taxon>Spermatophyta</taxon>
        <taxon>Magnoliopsida</taxon>
        <taxon>Liliopsida</taxon>
        <taxon>Poales</taxon>
        <taxon>Poaceae</taxon>
        <taxon>PACMAD clade</taxon>
        <taxon>Panicoideae</taxon>
        <taxon>Andropogonodae</taxon>
        <taxon>Andropogoneae</taxon>
        <taxon>Tripsacinae</taxon>
        <taxon>Zea</taxon>
    </lineage>
</organism>